<dbReference type="EMBL" id="QGGT01000003">
    <property type="protein sequence ID" value="PWK34128.1"/>
    <property type="molecule type" value="Genomic_DNA"/>
</dbReference>
<name>A0A316EP92_9BURK</name>
<evidence type="ECO:0000313" key="6">
    <source>
        <dbReference type="Proteomes" id="UP000245754"/>
    </source>
</evidence>
<feature type="domain" description="Putative type VI secretion system Rhs element associated Vgr" evidence="4">
    <location>
        <begin position="533"/>
        <end position="640"/>
    </location>
</feature>
<dbReference type="Pfam" id="PF10106">
    <property type="entry name" value="DUF2345"/>
    <property type="match status" value="1"/>
</dbReference>
<dbReference type="Gene3D" id="2.40.50.230">
    <property type="entry name" value="Gp5 N-terminal domain"/>
    <property type="match status" value="1"/>
</dbReference>
<dbReference type="SUPFAM" id="SSF69279">
    <property type="entry name" value="Phage tail proteins"/>
    <property type="match status" value="2"/>
</dbReference>
<dbReference type="AlphaFoldDB" id="A0A316EP92"/>
<feature type="domain" description="Gp5/Type VI secretion system Vgr protein OB-fold" evidence="2">
    <location>
        <begin position="458"/>
        <end position="504"/>
    </location>
</feature>
<dbReference type="SUPFAM" id="SSF69255">
    <property type="entry name" value="gp5 N-terminal domain-like"/>
    <property type="match status" value="1"/>
</dbReference>
<dbReference type="Gene3D" id="4.10.220.110">
    <property type="match status" value="1"/>
</dbReference>
<dbReference type="NCBIfam" id="TIGR01646">
    <property type="entry name" value="vgr_GE"/>
    <property type="match status" value="1"/>
</dbReference>
<dbReference type="Pfam" id="PF05954">
    <property type="entry name" value="Phage_GPD"/>
    <property type="match status" value="1"/>
</dbReference>
<dbReference type="Gene3D" id="2.30.110.50">
    <property type="match status" value="1"/>
</dbReference>
<dbReference type="RefSeq" id="WP_109584178.1">
    <property type="nucleotide sequence ID" value="NZ_QGGT01000003.1"/>
</dbReference>
<protein>
    <submittedName>
        <fullName evidence="5">Type VI secretion system secreted protein VgrG</fullName>
    </submittedName>
</protein>
<feature type="domain" description="DUF2345" evidence="3">
    <location>
        <begin position="684"/>
        <end position="830"/>
    </location>
</feature>
<sequence length="863" mass="92964">MSPAASNASQSLTDALLGQRSRQIQLTTNLPSTDLVVERYTVMEAVSQPFLIEIDCLSTSAHLDTAELARQEITLRQMLADGGYRAWHGFVIDCATLGGDGGLARYRLTVAPWIARLRARVDCFVYQDKTALEIVEDLLKDYEVASYRIAVSQTLRRRSICAQYRESDLDFMQRLLAEEGLSYRFEHQPDDGDDSVDRADGADGSDRRGKQDTQARHRLVIFDARATAPDCRQATIRFHRADITETEDTITQWSSRFAVGTNAVSVASWDYKRLTATGAQANAPEPVGQVPTLESYAARGTYRFNDADGAQAVATLRMQAEALEQLRYAGTGTVRALGEGQRFTLADHFDSGDGSFVTLWVRHEGINNLAPDLASLLHGNDEDIGGYRNTFEAVPAKTPIVPRYLPRPTAPEGQTAIVIAEGETPLQTDRDHRVRVRFPWLRAPQRGNLNAPEAGDVSQVTAWVRVAGAVAGPNWGAHHLPRVGTEVLLTFLDGDIDRPLVAMQLHNEQDSPPWPASEPALGHALSGWHSQGMGGDGYNQWVVDDTPGQLRMRLASSTADTQFNLGYLIGQGPQDSTRGSWRGNGVELRTDAWAVVRAGEGMLLSTTAQPKAGGTVLDVSAARAQINAARQTAENLSSAAQTQAALPLAANTHFDALQKAIDPQQAGKYIDSLNGQKAAQPDGKPVDRFETPLLVTESPSAIALATPLTTTVYAGRHLHCTTQSDWHLASESITAIAAAQGVSLFAQRADLKAIAAHGPFSLQAHADAMEILADKQVTVTSSNDSVEILAQQKVVLHGGSSIITLEGGQITFETQGLLDVKGAGHAFSGGSSQPASLPALPTASLGLPPNELELPEGALRRPA</sequence>
<dbReference type="Pfam" id="PF04717">
    <property type="entry name" value="Phage_base_V"/>
    <property type="match status" value="1"/>
</dbReference>
<evidence type="ECO:0000313" key="5">
    <source>
        <dbReference type="EMBL" id="PWK34128.1"/>
    </source>
</evidence>
<feature type="region of interest" description="Disordered" evidence="1">
    <location>
        <begin position="829"/>
        <end position="863"/>
    </location>
</feature>
<gene>
    <name evidence="5" type="ORF">C7419_103447</name>
</gene>
<proteinExistence type="predicted"/>
<dbReference type="Proteomes" id="UP000245754">
    <property type="component" value="Unassembled WGS sequence"/>
</dbReference>
<keyword evidence="6" id="KW-1185">Reference proteome</keyword>
<dbReference type="InterPro" id="IPR006533">
    <property type="entry name" value="T6SS_Vgr_RhsGE"/>
</dbReference>
<dbReference type="InterPro" id="IPR006531">
    <property type="entry name" value="Gp5/Vgr_OB"/>
</dbReference>
<feature type="region of interest" description="Disordered" evidence="1">
    <location>
        <begin position="186"/>
        <end position="213"/>
    </location>
</feature>
<evidence type="ECO:0000259" key="4">
    <source>
        <dbReference type="Pfam" id="PF13296"/>
    </source>
</evidence>
<evidence type="ECO:0000256" key="1">
    <source>
        <dbReference type="SAM" id="MobiDB-lite"/>
    </source>
</evidence>
<reference evidence="5 6" key="1">
    <citation type="submission" date="2018-05" db="EMBL/GenBank/DDBJ databases">
        <title>Genomic Encyclopedia of Type Strains, Phase IV (KMG-V): Genome sequencing to study the core and pangenomes of soil and plant-associated prokaryotes.</title>
        <authorList>
            <person name="Whitman W."/>
        </authorList>
    </citation>
    <scope>NUCLEOTIDE SEQUENCE [LARGE SCALE GENOMIC DNA]</scope>
    <source>
        <strain evidence="5 6">SLV-132</strain>
    </source>
</reference>
<dbReference type="Gene3D" id="3.55.50.10">
    <property type="entry name" value="Baseplate protein-like domains"/>
    <property type="match status" value="1"/>
</dbReference>
<dbReference type="InterPro" id="IPR028244">
    <property type="entry name" value="T6SS_Rhs_Vgr_dom"/>
</dbReference>
<evidence type="ECO:0000259" key="3">
    <source>
        <dbReference type="Pfam" id="PF10106"/>
    </source>
</evidence>
<dbReference type="InterPro" id="IPR018769">
    <property type="entry name" value="VgrG2_DUF2345"/>
</dbReference>
<organism evidence="5 6">
    <name type="scientific">Cupriavidus plantarum</name>
    <dbReference type="NCBI Taxonomy" id="942865"/>
    <lineage>
        <taxon>Bacteria</taxon>
        <taxon>Pseudomonadati</taxon>
        <taxon>Pseudomonadota</taxon>
        <taxon>Betaproteobacteria</taxon>
        <taxon>Burkholderiales</taxon>
        <taxon>Burkholderiaceae</taxon>
        <taxon>Cupriavidus</taxon>
    </lineage>
</organism>
<evidence type="ECO:0000259" key="2">
    <source>
        <dbReference type="Pfam" id="PF04717"/>
    </source>
</evidence>
<feature type="compositionally biased region" description="Low complexity" evidence="1">
    <location>
        <begin position="847"/>
        <end position="856"/>
    </location>
</feature>
<dbReference type="Pfam" id="PF13296">
    <property type="entry name" value="T6SS_Vgr"/>
    <property type="match status" value="1"/>
</dbReference>
<dbReference type="InterPro" id="IPR037026">
    <property type="entry name" value="Vgr_OB-fold_dom_sf"/>
</dbReference>
<comment type="caution">
    <text evidence="5">The sequence shown here is derived from an EMBL/GenBank/DDBJ whole genome shotgun (WGS) entry which is preliminary data.</text>
</comment>
<accession>A0A316EP92</accession>